<keyword evidence="1" id="KW-0732">Signal</keyword>
<evidence type="ECO:0000259" key="2">
    <source>
        <dbReference type="SMART" id="SM00458"/>
    </source>
</evidence>
<dbReference type="Gene3D" id="2.80.10.50">
    <property type="match status" value="1"/>
</dbReference>
<dbReference type="SUPFAM" id="SSF50370">
    <property type="entry name" value="Ricin B-like lectins"/>
    <property type="match status" value="1"/>
</dbReference>
<gene>
    <name evidence="3" type="ORF">NXS09_03895</name>
</gene>
<evidence type="ECO:0000313" key="4">
    <source>
        <dbReference type="Proteomes" id="UP001166947"/>
    </source>
</evidence>
<protein>
    <submittedName>
        <fullName evidence="3">Ricin-type beta-trefoil lectin domain protein</fullName>
    </submittedName>
</protein>
<sequence length="156" mass="16851">MKTSAVFLLFPAFVLVGCASGVNQSKPSAKTVQAASSAGYHIQTATGKCLQLDGKRKQIITANCDDKSSQRFAISGNDIRIEGMCLTTSGTGKNKGRRLSVQQCVPSAAQQWYREGQTIRSKLNGRCLETTGQTGMPVRLAASCSNKRSRHFSFTR</sequence>
<reference evidence="3" key="1">
    <citation type="submission" date="2022-08" db="EMBL/GenBank/DDBJ databases">
        <authorList>
            <person name="Volokhov D.V."/>
            <person name="Furtak V.A."/>
            <person name="Zagorodnyaya T.A."/>
        </authorList>
    </citation>
    <scope>NUCLEOTIDE SEQUENCE</scope>
    <source>
        <strain evidence="3">CSL10203-ORH2</strain>
    </source>
</reference>
<dbReference type="CDD" id="cd00161">
    <property type="entry name" value="beta-trefoil_Ricin-like"/>
    <property type="match status" value="1"/>
</dbReference>
<proteinExistence type="predicted"/>
<organism evidence="3 4">
    <name type="scientific">Neisseria montereyensis</name>
    <dbReference type="NCBI Taxonomy" id="2973938"/>
    <lineage>
        <taxon>Bacteria</taxon>
        <taxon>Pseudomonadati</taxon>
        <taxon>Pseudomonadota</taxon>
        <taxon>Betaproteobacteria</taxon>
        <taxon>Neisseriales</taxon>
        <taxon>Neisseriaceae</taxon>
        <taxon>Neisseria</taxon>
    </lineage>
</organism>
<dbReference type="Proteomes" id="UP001166947">
    <property type="component" value="Unassembled WGS sequence"/>
</dbReference>
<feature type="signal peptide" evidence="1">
    <location>
        <begin position="1"/>
        <end position="19"/>
    </location>
</feature>
<reference evidence="3" key="2">
    <citation type="journal article" date="2023" name="Curr. Microbiol.">
        <title>Neisseria montereyensis sp. nov., Isolated from Oropharynx of California Sea Lion (Zalophus californianus): Genomic, Phylogenetic, and Phenotypic Study.</title>
        <authorList>
            <person name="Volokhov D.V."/>
            <person name="Zagorodnyaya T.A."/>
            <person name="Furtak V.A."/>
            <person name="Nattanmai G."/>
            <person name="Randall L."/>
            <person name="Jose S."/>
            <person name="Gao Y."/>
            <person name="Gulland F.M."/>
            <person name="Eisenberg T."/>
            <person name="Delmonte P."/>
            <person name="Blom J."/>
            <person name="Mitchell K.K."/>
        </authorList>
    </citation>
    <scope>NUCLEOTIDE SEQUENCE</scope>
    <source>
        <strain evidence="3">CSL10203-ORH2</strain>
    </source>
</reference>
<evidence type="ECO:0000313" key="3">
    <source>
        <dbReference type="EMBL" id="MCS4533440.1"/>
    </source>
</evidence>
<dbReference type="InterPro" id="IPR035992">
    <property type="entry name" value="Ricin_B-like_lectins"/>
</dbReference>
<dbReference type="Pfam" id="PF00652">
    <property type="entry name" value="Ricin_B_lectin"/>
    <property type="match status" value="1"/>
</dbReference>
<name>A0ABT2FBG6_9NEIS</name>
<feature type="domain" description="Ricin B lectin" evidence="2">
    <location>
        <begin position="36"/>
        <end position="155"/>
    </location>
</feature>
<dbReference type="RefSeq" id="WP_259291238.1">
    <property type="nucleotide sequence ID" value="NZ_JANUXW010000002.1"/>
</dbReference>
<dbReference type="PROSITE" id="PS51257">
    <property type="entry name" value="PROKAR_LIPOPROTEIN"/>
    <property type="match status" value="1"/>
</dbReference>
<feature type="chain" id="PRO_5045092026" evidence="1">
    <location>
        <begin position="20"/>
        <end position="156"/>
    </location>
</feature>
<evidence type="ECO:0000256" key="1">
    <source>
        <dbReference type="SAM" id="SignalP"/>
    </source>
</evidence>
<dbReference type="InterPro" id="IPR000772">
    <property type="entry name" value="Ricin_B_lectin"/>
</dbReference>
<accession>A0ABT2FBG6</accession>
<keyword evidence="4" id="KW-1185">Reference proteome</keyword>
<comment type="caution">
    <text evidence="3">The sequence shown here is derived from an EMBL/GenBank/DDBJ whole genome shotgun (WGS) entry which is preliminary data.</text>
</comment>
<dbReference type="PROSITE" id="PS50231">
    <property type="entry name" value="RICIN_B_LECTIN"/>
    <property type="match status" value="1"/>
</dbReference>
<dbReference type="EMBL" id="JANUXW010000002">
    <property type="protein sequence ID" value="MCS4533440.1"/>
    <property type="molecule type" value="Genomic_DNA"/>
</dbReference>
<dbReference type="SMART" id="SM00458">
    <property type="entry name" value="RICIN"/>
    <property type="match status" value="1"/>
</dbReference>